<protein>
    <submittedName>
        <fullName evidence="6">Succinylglutamate desuccinylase</fullName>
    </submittedName>
</protein>
<evidence type="ECO:0000313" key="7">
    <source>
        <dbReference type="Proteomes" id="UP000197153"/>
    </source>
</evidence>
<keyword evidence="3" id="KW-0378">Hydrolase</keyword>
<reference evidence="6 7" key="1">
    <citation type="submission" date="2017-06" db="EMBL/GenBank/DDBJ databases">
        <title>Complete genome sequence of Nitrospirillum amazonense strain CBAmC, an endophytic nitrogen-fixing and plant growth-promoting bacterium, isolated from sugarcane.</title>
        <authorList>
            <person name="Schwab S."/>
            <person name="dos Santos Teixeira K.R."/>
            <person name="Simoes Araujo J.L."/>
            <person name="Soares Vidal M."/>
            <person name="Borges de Freitas H.R."/>
            <person name="Rivello Crivelaro A.L."/>
            <person name="Bueno de Camargo Nunes A."/>
            <person name="dos Santos C.M."/>
            <person name="Palmeira da Silva Rosa D."/>
            <person name="da Silva Padilha D."/>
            <person name="da Silva E."/>
            <person name="Araujo Terra L."/>
            <person name="Soares Mendes V."/>
            <person name="Farinelli L."/>
            <person name="Magalhaes Cruz L."/>
            <person name="Baldani J.I."/>
        </authorList>
    </citation>
    <scope>NUCLEOTIDE SEQUENCE [LARGE SCALE GENOMIC DNA]</scope>
    <source>
        <strain evidence="6 7">CBAmC</strain>
    </source>
</reference>
<dbReference type="SUPFAM" id="SSF53187">
    <property type="entry name" value="Zn-dependent exopeptidases"/>
    <property type="match status" value="1"/>
</dbReference>
<dbReference type="InterPro" id="IPR055438">
    <property type="entry name" value="AstE_AspA_cat"/>
</dbReference>
<evidence type="ECO:0000259" key="5">
    <source>
        <dbReference type="Pfam" id="PF24827"/>
    </source>
</evidence>
<evidence type="ECO:0000256" key="2">
    <source>
        <dbReference type="ARBA" id="ARBA00022723"/>
    </source>
</evidence>
<dbReference type="GO" id="GO:0016788">
    <property type="term" value="F:hydrolase activity, acting on ester bonds"/>
    <property type="evidence" value="ECO:0007669"/>
    <property type="project" value="InterPro"/>
</dbReference>
<dbReference type="GO" id="GO:0046872">
    <property type="term" value="F:metal ion binding"/>
    <property type="evidence" value="ECO:0007669"/>
    <property type="project" value="UniProtKB-KW"/>
</dbReference>
<gene>
    <name evidence="6" type="ORF">Y958_04250</name>
</gene>
<keyword evidence="4" id="KW-0862">Zinc</keyword>
<organism evidence="6 7">
    <name type="scientific">Nitrospirillum viridazoti CBAmc</name>
    <dbReference type="NCBI Taxonomy" id="1441467"/>
    <lineage>
        <taxon>Bacteria</taxon>
        <taxon>Pseudomonadati</taxon>
        <taxon>Pseudomonadota</taxon>
        <taxon>Alphaproteobacteria</taxon>
        <taxon>Rhodospirillales</taxon>
        <taxon>Azospirillaceae</taxon>
        <taxon>Nitrospirillum</taxon>
        <taxon>Nitrospirillum viridazoti</taxon>
    </lineage>
</organism>
<keyword evidence="2" id="KW-0479">Metal-binding</keyword>
<name>A0A248JPG6_9PROT</name>
<proteinExistence type="predicted"/>
<dbReference type="Pfam" id="PF24827">
    <property type="entry name" value="AstE_AspA_cat"/>
    <property type="match status" value="1"/>
</dbReference>
<dbReference type="KEGG" id="nao:Y958_04250"/>
<evidence type="ECO:0000256" key="4">
    <source>
        <dbReference type="ARBA" id="ARBA00022833"/>
    </source>
</evidence>
<feature type="domain" description="Succinylglutamate desuccinylase/Aspartoacylase catalytic" evidence="5">
    <location>
        <begin position="48"/>
        <end position="178"/>
    </location>
</feature>
<evidence type="ECO:0000256" key="3">
    <source>
        <dbReference type="ARBA" id="ARBA00022801"/>
    </source>
</evidence>
<dbReference type="Gene3D" id="3.40.630.10">
    <property type="entry name" value="Zn peptidases"/>
    <property type="match status" value="1"/>
</dbReference>
<dbReference type="EMBL" id="CP022110">
    <property type="protein sequence ID" value="ASG20124.1"/>
    <property type="molecule type" value="Genomic_DNA"/>
</dbReference>
<accession>A0A248JPG6</accession>
<sequence>MLVMWDRFSQPPGPAAPEPPLAMPDLRAHRTGNTGVPYVWRFEAKGEGPHVAVVALMHGNEPCGAVALDRLLRRGLRPARGTWTLAFANTDAAAGGRLFGPAGTPARYLDRDMNRLWAGVRAEVPARGPPPVYPQGREQARVAAIAPWILTADLLLDLHSMQVPSPALTLCGRSPRARALAVALADPGWVVADDGHADGMRLIDHPRFSAPGSSAAAILMECGQHSAPAAGVQAWRGLIRFLAQSETLDAATARTLLAEANAPASPAKPTVVDVTHVIRAETDEFAFVKQFQGLERIAAAGTLLALDGKRAVHTPYDNCVLVMPTRTPRRGQTTVRLGRIV</sequence>
<dbReference type="Proteomes" id="UP000197153">
    <property type="component" value="Chromosome 1"/>
</dbReference>
<evidence type="ECO:0000313" key="6">
    <source>
        <dbReference type="EMBL" id="ASG20124.1"/>
    </source>
</evidence>
<dbReference type="AlphaFoldDB" id="A0A248JPG6"/>
<keyword evidence="7" id="KW-1185">Reference proteome</keyword>
<comment type="cofactor">
    <cofactor evidence="1">
        <name>Zn(2+)</name>
        <dbReference type="ChEBI" id="CHEBI:29105"/>
    </cofactor>
</comment>
<evidence type="ECO:0000256" key="1">
    <source>
        <dbReference type="ARBA" id="ARBA00001947"/>
    </source>
</evidence>